<proteinExistence type="predicted"/>
<comment type="caution">
    <text evidence="2">The sequence shown here is derived from an EMBL/GenBank/DDBJ whole genome shotgun (WGS) entry which is preliminary data.</text>
</comment>
<evidence type="ECO:0000313" key="2">
    <source>
        <dbReference type="EMBL" id="MDM5264230.1"/>
    </source>
</evidence>
<dbReference type="Proteomes" id="UP001169066">
    <property type="component" value="Unassembled WGS sequence"/>
</dbReference>
<dbReference type="SMART" id="SM00880">
    <property type="entry name" value="CHAD"/>
    <property type="match status" value="1"/>
</dbReference>
<accession>A0ABT7QT94</accession>
<dbReference type="PANTHER" id="PTHR39339">
    <property type="entry name" value="SLR1444 PROTEIN"/>
    <property type="match status" value="1"/>
</dbReference>
<organism evidence="2 3">
    <name type="scientific">Sulfurovum xiamenensis</name>
    <dbReference type="NCBI Taxonomy" id="3019066"/>
    <lineage>
        <taxon>Bacteria</taxon>
        <taxon>Pseudomonadati</taxon>
        <taxon>Campylobacterota</taxon>
        <taxon>Epsilonproteobacteria</taxon>
        <taxon>Campylobacterales</taxon>
        <taxon>Sulfurovaceae</taxon>
        <taxon>Sulfurovum</taxon>
    </lineage>
</organism>
<reference evidence="2" key="1">
    <citation type="submission" date="2023-01" db="EMBL/GenBank/DDBJ databases">
        <title>Sulfurovum sp. XTW-4 genome assembly.</title>
        <authorList>
            <person name="Wang J."/>
        </authorList>
    </citation>
    <scope>NUCLEOTIDE SEQUENCE</scope>
    <source>
        <strain evidence="2">XTW-4</strain>
    </source>
</reference>
<sequence>MREKEKKHLLDDSIFKALETKSMEELDAYFIPNLSPIDALRVILYKFLLSILFYKERIIAYDEEEDLHQLRVNIRKSRAFLKEFSFLFPEDQFTYFYQHLSDLATQTNRKRDLDVIKERLKEVDTDHDVIQKDIQAQQEHEQHLIEEMLKGKIFEDFIHTYQLVLQSETLHTPENVMGTIEETAREVIKDLHRKIIQRINALEKHFSDKKLHKIRISLKKLRYLLEEFQHIFGEKKIEKMIEKGKKLQTILGDFNDMVNQNTLLHDYFNTKKKSISQCRELEKRLLGKTSKKQKKLLHKAQKKLHKFKKHAIEL</sequence>
<dbReference type="InterPro" id="IPR007899">
    <property type="entry name" value="CHAD_dom"/>
</dbReference>
<dbReference type="InterPro" id="IPR038186">
    <property type="entry name" value="CHAD_dom_sf"/>
</dbReference>
<protein>
    <submittedName>
        <fullName evidence="2">CHAD domain-containing protein</fullName>
    </submittedName>
</protein>
<evidence type="ECO:0000313" key="3">
    <source>
        <dbReference type="Proteomes" id="UP001169066"/>
    </source>
</evidence>
<feature type="domain" description="CHAD" evidence="1">
    <location>
        <begin position="33"/>
        <end position="302"/>
    </location>
</feature>
<keyword evidence="3" id="KW-1185">Reference proteome</keyword>
<dbReference type="PROSITE" id="PS51708">
    <property type="entry name" value="CHAD"/>
    <property type="match status" value="1"/>
</dbReference>
<dbReference type="PANTHER" id="PTHR39339:SF1">
    <property type="entry name" value="CHAD DOMAIN-CONTAINING PROTEIN"/>
    <property type="match status" value="1"/>
</dbReference>
<dbReference type="EMBL" id="JAQIBC010000006">
    <property type="protein sequence ID" value="MDM5264230.1"/>
    <property type="molecule type" value="Genomic_DNA"/>
</dbReference>
<dbReference type="RefSeq" id="WP_289402151.1">
    <property type="nucleotide sequence ID" value="NZ_JAQIBC010000006.1"/>
</dbReference>
<dbReference type="Gene3D" id="1.40.20.10">
    <property type="entry name" value="CHAD domain"/>
    <property type="match status" value="1"/>
</dbReference>
<dbReference type="Pfam" id="PF05235">
    <property type="entry name" value="CHAD"/>
    <property type="match status" value="1"/>
</dbReference>
<name>A0ABT7QT94_9BACT</name>
<gene>
    <name evidence="2" type="ORF">PF327_08495</name>
</gene>
<evidence type="ECO:0000259" key="1">
    <source>
        <dbReference type="PROSITE" id="PS51708"/>
    </source>
</evidence>